<feature type="transmembrane region" description="Helical" evidence="7">
    <location>
        <begin position="9"/>
        <end position="31"/>
    </location>
</feature>
<keyword evidence="6 7" id="KW-0472">Membrane</keyword>
<comment type="similarity">
    <text evidence="7">Belongs to the binding-protein-dependent transport system permease family.</text>
</comment>
<name>A0ABM8V3E0_THEXY</name>
<dbReference type="Gene3D" id="1.10.3720.10">
    <property type="entry name" value="MetI-like"/>
    <property type="match status" value="1"/>
</dbReference>
<dbReference type="Proteomes" id="UP000681526">
    <property type="component" value="Unassembled WGS sequence"/>
</dbReference>
<dbReference type="PANTHER" id="PTHR30193:SF37">
    <property type="entry name" value="INNER MEMBRANE ABC TRANSPORTER PERMEASE PROTEIN YCJO"/>
    <property type="match status" value="1"/>
</dbReference>
<feature type="transmembrane region" description="Helical" evidence="7">
    <location>
        <begin position="163"/>
        <end position="182"/>
    </location>
</feature>
<keyword evidence="10" id="KW-1185">Reference proteome</keyword>
<dbReference type="InterPro" id="IPR051393">
    <property type="entry name" value="ABC_transporter_permease"/>
</dbReference>
<comment type="subcellular location">
    <subcellularLocation>
        <location evidence="1 7">Cell membrane</location>
        <topology evidence="1 7">Multi-pass membrane protein</topology>
    </subcellularLocation>
</comment>
<proteinExistence type="inferred from homology"/>
<evidence type="ECO:0000256" key="6">
    <source>
        <dbReference type="ARBA" id="ARBA00023136"/>
    </source>
</evidence>
<evidence type="ECO:0000313" key="10">
    <source>
        <dbReference type="Proteomes" id="UP000681526"/>
    </source>
</evidence>
<reference evidence="9 10" key="1">
    <citation type="submission" date="2021-04" db="EMBL/GenBank/DDBJ databases">
        <authorList>
            <person name="Rakotoarivonina H."/>
        </authorList>
    </citation>
    <scope>NUCLEOTIDE SEQUENCE [LARGE SCALE GENOMIC DNA]</scope>
    <source>
        <strain evidence="9 10">XE</strain>
    </source>
</reference>
<protein>
    <submittedName>
        <fullName evidence="9">Binding-protein-dependent transport system inner membrane component</fullName>
    </submittedName>
</protein>
<dbReference type="InterPro" id="IPR035906">
    <property type="entry name" value="MetI-like_sf"/>
</dbReference>
<keyword evidence="2 7" id="KW-0813">Transport</keyword>
<feature type="transmembrane region" description="Helical" evidence="7">
    <location>
        <begin position="203"/>
        <end position="224"/>
    </location>
</feature>
<evidence type="ECO:0000313" key="9">
    <source>
        <dbReference type="EMBL" id="CAG5084686.1"/>
    </source>
</evidence>
<evidence type="ECO:0000256" key="5">
    <source>
        <dbReference type="ARBA" id="ARBA00022989"/>
    </source>
</evidence>
<dbReference type="Pfam" id="PF00528">
    <property type="entry name" value="BPD_transp_1"/>
    <property type="match status" value="1"/>
</dbReference>
<evidence type="ECO:0000256" key="1">
    <source>
        <dbReference type="ARBA" id="ARBA00004651"/>
    </source>
</evidence>
<feature type="transmembrane region" description="Helical" evidence="7">
    <location>
        <begin position="72"/>
        <end position="94"/>
    </location>
</feature>
<keyword evidence="5 7" id="KW-1133">Transmembrane helix</keyword>
<dbReference type="CDD" id="cd06261">
    <property type="entry name" value="TM_PBP2"/>
    <property type="match status" value="1"/>
</dbReference>
<comment type="caution">
    <text evidence="9">The sequence shown here is derived from an EMBL/GenBank/DDBJ whole genome shotgun (WGS) entry which is preliminary data.</text>
</comment>
<dbReference type="PROSITE" id="PS50928">
    <property type="entry name" value="ABC_TM1"/>
    <property type="match status" value="1"/>
</dbReference>
<gene>
    <name evidence="9" type="primary">txxe 1082</name>
    <name evidence="9" type="ORF">TXXE_08035</name>
</gene>
<keyword evidence="4 7" id="KW-0812">Transmembrane</keyword>
<evidence type="ECO:0000256" key="2">
    <source>
        <dbReference type="ARBA" id="ARBA00022448"/>
    </source>
</evidence>
<evidence type="ECO:0000256" key="4">
    <source>
        <dbReference type="ARBA" id="ARBA00022692"/>
    </source>
</evidence>
<organism evidence="9 10">
    <name type="scientific">Thermobacillus xylanilyticus</name>
    <dbReference type="NCBI Taxonomy" id="76633"/>
    <lineage>
        <taxon>Bacteria</taxon>
        <taxon>Bacillati</taxon>
        <taxon>Bacillota</taxon>
        <taxon>Bacilli</taxon>
        <taxon>Bacillales</taxon>
        <taxon>Paenibacillaceae</taxon>
        <taxon>Thermobacillus</taxon>
    </lineage>
</organism>
<evidence type="ECO:0000259" key="8">
    <source>
        <dbReference type="PROSITE" id="PS50928"/>
    </source>
</evidence>
<accession>A0ABM8V3E0</accession>
<keyword evidence="3" id="KW-1003">Cell membrane</keyword>
<feature type="transmembrane region" description="Helical" evidence="7">
    <location>
        <begin position="106"/>
        <end position="126"/>
    </location>
</feature>
<dbReference type="PANTHER" id="PTHR30193">
    <property type="entry name" value="ABC TRANSPORTER PERMEASE PROTEIN"/>
    <property type="match status" value="1"/>
</dbReference>
<evidence type="ECO:0000256" key="3">
    <source>
        <dbReference type="ARBA" id="ARBA00022475"/>
    </source>
</evidence>
<sequence length="294" mass="32710">MKHPMRNPWIYTLFIAPTLLLYGLFFLWPMLSSSFYAFTDWNGLENYRFVGWSNFADAFGDPDFRRAIINNLIFIGFSVFVQIPLIVLFALLIASVKRLRGFYKTTVFVPSIVSTSVIGILWGFIYEPEIGPLNRLLALFGAGPIYWLAEPKWALPAVLITNAWQWMGFYIVLVLAAILAIPREIHEAAVVDGASGWQRALNITVPLILPIISVVVMLSIAGGMRVVDIVLVMTKGGPVGATEVMASYMVNEAMGVDPNYGFGTAIALIIFAFALVLTSIYQFTFGRRMQGGEF</sequence>
<dbReference type="RefSeq" id="WP_213484256.1">
    <property type="nucleotide sequence ID" value="NZ_CAJRAY010000038.1"/>
</dbReference>
<dbReference type="InterPro" id="IPR000515">
    <property type="entry name" value="MetI-like"/>
</dbReference>
<evidence type="ECO:0000256" key="7">
    <source>
        <dbReference type="RuleBase" id="RU363032"/>
    </source>
</evidence>
<feature type="domain" description="ABC transmembrane type-1" evidence="8">
    <location>
        <begin position="68"/>
        <end position="281"/>
    </location>
</feature>
<dbReference type="SUPFAM" id="SSF161098">
    <property type="entry name" value="MetI-like"/>
    <property type="match status" value="1"/>
</dbReference>
<dbReference type="EMBL" id="CAJRAY010000038">
    <property type="protein sequence ID" value="CAG5084686.1"/>
    <property type="molecule type" value="Genomic_DNA"/>
</dbReference>
<feature type="transmembrane region" description="Helical" evidence="7">
    <location>
        <begin position="260"/>
        <end position="281"/>
    </location>
</feature>